<evidence type="ECO:0000256" key="1">
    <source>
        <dbReference type="SAM" id="MobiDB-lite"/>
    </source>
</evidence>
<organism evidence="2 3">
    <name type="scientific">Candidatus Nitrosocosmicus franklandianus</name>
    <dbReference type="NCBI Taxonomy" id="1798806"/>
    <lineage>
        <taxon>Archaea</taxon>
        <taxon>Nitrososphaerota</taxon>
        <taxon>Nitrososphaeria</taxon>
        <taxon>Nitrososphaerales</taxon>
        <taxon>Nitrososphaeraceae</taxon>
        <taxon>Candidatus Nitrosocosmicus</taxon>
    </lineage>
</organism>
<sequence length="85" mass="9645">MDIHLRLIKIPTEESYYDDPITNTESMTVSTDRKEVLNELQTTLPGNFKDLENSSQTFGPHTMLLDKHGPEQGSILRNQIGNSIE</sequence>
<dbReference type="EMBL" id="LR216287">
    <property type="protein sequence ID" value="VFJ12618.1"/>
    <property type="molecule type" value="Genomic_DNA"/>
</dbReference>
<proteinExistence type="predicted"/>
<name>A0A484I606_9ARCH</name>
<accession>A0A484I606</accession>
<reference evidence="2 3" key="1">
    <citation type="submission" date="2019-02" db="EMBL/GenBank/DDBJ databases">
        <authorList>
            <person name="Lehtovirta-Morley E L."/>
        </authorList>
    </citation>
    <scope>NUCLEOTIDE SEQUENCE [LARGE SCALE GENOMIC DNA]</scope>
    <source>
        <strain evidence="2">NFRAN1</strain>
    </source>
</reference>
<gene>
    <name evidence="2" type="ORF">NFRAN_0297</name>
</gene>
<dbReference type="KEGG" id="nfn:NFRAN_0297"/>
<evidence type="ECO:0000313" key="2">
    <source>
        <dbReference type="EMBL" id="VFJ12618.1"/>
    </source>
</evidence>
<dbReference type="Proteomes" id="UP000294299">
    <property type="component" value="Chromosome NFRAN"/>
</dbReference>
<keyword evidence="3" id="KW-1185">Reference proteome</keyword>
<dbReference type="AlphaFoldDB" id="A0A484I606"/>
<feature type="region of interest" description="Disordered" evidence="1">
    <location>
        <begin position="66"/>
        <end position="85"/>
    </location>
</feature>
<protein>
    <submittedName>
        <fullName evidence="2">Uncharacterized protein</fullName>
    </submittedName>
</protein>
<feature type="compositionally biased region" description="Polar residues" evidence="1">
    <location>
        <begin position="75"/>
        <end position="85"/>
    </location>
</feature>
<dbReference type="RefSeq" id="WP_134482713.1">
    <property type="nucleotide sequence ID" value="NZ_LR216287.1"/>
</dbReference>
<evidence type="ECO:0000313" key="3">
    <source>
        <dbReference type="Proteomes" id="UP000294299"/>
    </source>
</evidence>
<dbReference type="GeneID" id="39419857"/>